<organism evidence="1 2">
    <name type="scientific">Nephila pilipes</name>
    <name type="common">Giant wood spider</name>
    <name type="synonym">Nephila maculata</name>
    <dbReference type="NCBI Taxonomy" id="299642"/>
    <lineage>
        <taxon>Eukaryota</taxon>
        <taxon>Metazoa</taxon>
        <taxon>Ecdysozoa</taxon>
        <taxon>Arthropoda</taxon>
        <taxon>Chelicerata</taxon>
        <taxon>Arachnida</taxon>
        <taxon>Araneae</taxon>
        <taxon>Araneomorphae</taxon>
        <taxon>Entelegynae</taxon>
        <taxon>Araneoidea</taxon>
        <taxon>Nephilidae</taxon>
        <taxon>Nephila</taxon>
    </lineage>
</organism>
<comment type="caution">
    <text evidence="1">The sequence shown here is derived from an EMBL/GenBank/DDBJ whole genome shotgun (WGS) entry which is preliminary data.</text>
</comment>
<dbReference type="AlphaFoldDB" id="A0A8X6US38"/>
<gene>
    <name evidence="1" type="primary">POL_822</name>
    <name evidence="1" type="ORF">NPIL_577551</name>
</gene>
<dbReference type="Proteomes" id="UP000887013">
    <property type="component" value="Unassembled WGS sequence"/>
</dbReference>
<sequence length="127" mass="14560">MRRDVTLWARTCLQCQCAKVSWHTRSEIGKFEPPSSRFEQVRIDLVRLLPPSEAFRYCLTCVDRHIEAAHNSISSGRKDQVERFHRQLKAAIMAHGSTQWTAVLPTILMISCYLEGGSTSHNCRDDL</sequence>
<reference evidence="1" key="1">
    <citation type="submission" date="2020-08" db="EMBL/GenBank/DDBJ databases">
        <title>Multicomponent nature underlies the extraordinary mechanical properties of spider dragline silk.</title>
        <authorList>
            <person name="Kono N."/>
            <person name="Nakamura H."/>
            <person name="Mori M."/>
            <person name="Yoshida Y."/>
            <person name="Ohtoshi R."/>
            <person name="Malay A.D."/>
            <person name="Moran D.A.P."/>
            <person name="Tomita M."/>
            <person name="Numata K."/>
            <person name="Arakawa K."/>
        </authorList>
    </citation>
    <scope>NUCLEOTIDE SEQUENCE</scope>
</reference>
<keyword evidence="2" id="KW-1185">Reference proteome</keyword>
<protein>
    <submittedName>
        <fullName evidence="1">Retrovirus-related Pol polyprotein from transposon 412</fullName>
    </submittedName>
</protein>
<accession>A0A8X6US38</accession>
<evidence type="ECO:0000313" key="2">
    <source>
        <dbReference type="Proteomes" id="UP000887013"/>
    </source>
</evidence>
<dbReference type="OrthoDB" id="8948897at2759"/>
<proteinExistence type="predicted"/>
<name>A0A8X6US38_NEPPI</name>
<evidence type="ECO:0000313" key="1">
    <source>
        <dbReference type="EMBL" id="GFU60448.1"/>
    </source>
</evidence>
<dbReference type="EMBL" id="BMAW01040674">
    <property type="protein sequence ID" value="GFU60448.1"/>
    <property type="molecule type" value="Genomic_DNA"/>
</dbReference>